<dbReference type="Proteomes" id="UP000261811">
    <property type="component" value="Unassembled WGS sequence"/>
</dbReference>
<dbReference type="EMBL" id="QURH01000075">
    <property type="protein sequence ID" value="RFU42977.1"/>
    <property type="molecule type" value="Genomic_DNA"/>
</dbReference>
<sequence length="109" mass="10778">GAAVHAAPRAAQPLPRVGEHRDGRPGTGNATAPAMRLARTGGETPGGSAGSANQMSPIAKSVRKLIRSAGIPVPGSDAGPNDPQVPPRLPIEGLPLAVAGKKIPFLSGG</sequence>
<evidence type="ECO:0000313" key="3">
    <source>
        <dbReference type="Proteomes" id="UP000261811"/>
    </source>
</evidence>
<comment type="caution">
    <text evidence="2">The sequence shown here is derived from an EMBL/GenBank/DDBJ whole genome shotgun (WGS) entry which is preliminary data.</text>
</comment>
<accession>A0A372JSI5</accession>
<name>A0A372JSI5_9ACTN</name>
<evidence type="ECO:0000313" key="2">
    <source>
        <dbReference type="EMBL" id="RFU42977.1"/>
    </source>
</evidence>
<protein>
    <submittedName>
        <fullName evidence="2">Uncharacterized protein</fullName>
    </submittedName>
</protein>
<evidence type="ECO:0000256" key="1">
    <source>
        <dbReference type="SAM" id="MobiDB-lite"/>
    </source>
</evidence>
<gene>
    <name evidence="2" type="ORF">DZF91_03635</name>
</gene>
<feature type="non-terminal residue" evidence="2">
    <location>
        <position position="1"/>
    </location>
</feature>
<feature type="compositionally biased region" description="Low complexity" evidence="1">
    <location>
        <begin position="1"/>
        <end position="11"/>
    </location>
</feature>
<organism evidence="2 3">
    <name type="scientific">Actinomadura logoneensis</name>
    <dbReference type="NCBI Taxonomy" id="2293572"/>
    <lineage>
        <taxon>Bacteria</taxon>
        <taxon>Bacillati</taxon>
        <taxon>Actinomycetota</taxon>
        <taxon>Actinomycetes</taxon>
        <taxon>Streptosporangiales</taxon>
        <taxon>Thermomonosporaceae</taxon>
        <taxon>Actinomadura</taxon>
    </lineage>
</organism>
<proteinExistence type="predicted"/>
<dbReference type="AlphaFoldDB" id="A0A372JSI5"/>
<keyword evidence="3" id="KW-1185">Reference proteome</keyword>
<reference evidence="2 3" key="1">
    <citation type="submission" date="2018-08" db="EMBL/GenBank/DDBJ databases">
        <title>Actinomadura jelena sp. nov., a novel Actinomycete isolated from soil in Chad.</title>
        <authorList>
            <person name="Shi L."/>
        </authorList>
    </citation>
    <scope>NUCLEOTIDE SEQUENCE [LARGE SCALE GENOMIC DNA]</scope>
    <source>
        <strain evidence="2 3">NEAU-G17</strain>
    </source>
</reference>
<feature type="region of interest" description="Disordered" evidence="1">
    <location>
        <begin position="1"/>
        <end position="90"/>
    </location>
</feature>
<dbReference type="RefSeq" id="WP_199486386.1">
    <property type="nucleotide sequence ID" value="NZ_QURH01000075.1"/>
</dbReference>